<dbReference type="AlphaFoldDB" id="A0A9W4ICL8"/>
<evidence type="ECO:0000313" key="3">
    <source>
        <dbReference type="Proteomes" id="UP001152592"/>
    </source>
</evidence>
<proteinExistence type="predicted"/>
<organism evidence="2 3">
    <name type="scientific">Penicillium salamii</name>
    <dbReference type="NCBI Taxonomy" id="1612424"/>
    <lineage>
        <taxon>Eukaryota</taxon>
        <taxon>Fungi</taxon>
        <taxon>Dikarya</taxon>
        <taxon>Ascomycota</taxon>
        <taxon>Pezizomycotina</taxon>
        <taxon>Eurotiomycetes</taxon>
        <taxon>Eurotiomycetidae</taxon>
        <taxon>Eurotiales</taxon>
        <taxon>Aspergillaceae</taxon>
        <taxon>Penicillium</taxon>
    </lineage>
</organism>
<reference evidence="2" key="1">
    <citation type="submission" date="2021-07" db="EMBL/GenBank/DDBJ databases">
        <authorList>
            <person name="Branca A.L. A."/>
        </authorList>
    </citation>
    <scope>NUCLEOTIDE SEQUENCE</scope>
</reference>
<comment type="caution">
    <text evidence="2">The sequence shown here is derived from an EMBL/GenBank/DDBJ whole genome shotgun (WGS) entry which is preliminary data.</text>
</comment>
<feature type="transmembrane region" description="Helical" evidence="1">
    <location>
        <begin position="135"/>
        <end position="155"/>
    </location>
</feature>
<evidence type="ECO:0000313" key="2">
    <source>
        <dbReference type="EMBL" id="CAG8261761.1"/>
    </source>
</evidence>
<dbReference type="EMBL" id="CAJVPD010000037">
    <property type="protein sequence ID" value="CAG8261761.1"/>
    <property type="molecule type" value="Genomic_DNA"/>
</dbReference>
<gene>
    <name evidence="2" type="ORF">PSALAMII_LOCUS962</name>
</gene>
<accession>A0A9W4ICL8</accession>
<evidence type="ECO:0000256" key="1">
    <source>
        <dbReference type="SAM" id="Phobius"/>
    </source>
</evidence>
<sequence>MKVFCVYIYYPPASTLLKHTTIAMFPWVRALSWSWPRPSQSKSTNRLFDKRCQEKCTECGHVKQGTLYTQMLREEAEMDWRYNLGAGVGNWILLAGYLVVPGTFTSLKTSDQVEHKLQENNAGRALLKTIQNPPLLVIACVFSILGGCLLGRLSVKFKDSYPWLINKIFMPACLNAAAGLLTTLVNVLASQSGDCSVMALMTFLVTGVTFIFFLALFAIFKFWKLKMVIKEDKLQHLSSLPTLLFISLKRSVRNVS</sequence>
<feature type="transmembrane region" description="Helical" evidence="1">
    <location>
        <begin position="197"/>
        <end position="220"/>
    </location>
</feature>
<dbReference type="Proteomes" id="UP001152592">
    <property type="component" value="Unassembled WGS sequence"/>
</dbReference>
<feature type="transmembrane region" description="Helical" evidence="1">
    <location>
        <begin position="80"/>
        <end position="100"/>
    </location>
</feature>
<keyword evidence="1" id="KW-0472">Membrane</keyword>
<feature type="transmembrane region" description="Helical" evidence="1">
    <location>
        <begin position="167"/>
        <end position="185"/>
    </location>
</feature>
<keyword evidence="1" id="KW-0812">Transmembrane</keyword>
<protein>
    <submittedName>
        <fullName evidence="2">Uncharacterized protein</fullName>
    </submittedName>
</protein>
<name>A0A9W4ICL8_9EURO</name>
<keyword evidence="1" id="KW-1133">Transmembrane helix</keyword>
<dbReference type="OrthoDB" id="2410195at2759"/>